<reference evidence="2 3" key="1">
    <citation type="submission" date="2020-08" db="EMBL/GenBank/DDBJ databases">
        <title>A Genomic Blueprint of the Chicken Gut Microbiome.</title>
        <authorList>
            <person name="Gilroy R."/>
            <person name="Ravi A."/>
            <person name="Getino M."/>
            <person name="Pursley I."/>
            <person name="Horton D.L."/>
            <person name="Alikhan N.-F."/>
            <person name="Baker D."/>
            <person name="Gharbi K."/>
            <person name="Hall N."/>
            <person name="Watson M."/>
            <person name="Adriaenssens E.M."/>
            <person name="Foster-Nyarko E."/>
            <person name="Jarju S."/>
            <person name="Secka A."/>
            <person name="Antonio M."/>
            <person name="Oren A."/>
            <person name="Chaudhuri R."/>
            <person name="La Ragione R.M."/>
            <person name="Hildebrand F."/>
            <person name="Pallen M.J."/>
        </authorList>
    </citation>
    <scope>NUCLEOTIDE SEQUENCE [LARGE SCALE GENOMIC DNA]</scope>
    <source>
        <strain evidence="2 3">Re31</strain>
    </source>
</reference>
<sequence>MVFSFFKKKQSQTEQKEIPSPLKTAVSNKNNEHWAKRKGELGEYKINIQLDQFPKNYKHIIDLMIINSKSSTGYSQIDHIIMTPYGLFVIETKNYQGTIYGGKDRKTWLVNGKFKMMSPLVQNYGHIQAIKNLVESHYHDYFISMVSFTKRCTFKLDEELRKIQSNELVVYDIELTEFINRKIAILKLQHKEPFLSDNEIELLYQQLMEANITDPTIRKQHVENIKTSKNENDKTDKESICVVCQKTVSDKVKTYCLSNKKFDGKIYCYDHQKTIK</sequence>
<keyword evidence="3" id="KW-1185">Reference proteome</keyword>
<dbReference type="InterPro" id="IPR011528">
    <property type="entry name" value="NERD"/>
</dbReference>
<dbReference type="RefSeq" id="WP_191706555.1">
    <property type="nucleotide sequence ID" value="NZ_JACSQA010000004.1"/>
</dbReference>
<feature type="domain" description="NERD" evidence="1">
    <location>
        <begin position="38"/>
        <end position="153"/>
    </location>
</feature>
<dbReference type="EMBL" id="JACSQA010000004">
    <property type="protein sequence ID" value="MBD8026042.1"/>
    <property type="molecule type" value="Genomic_DNA"/>
</dbReference>
<evidence type="ECO:0000313" key="3">
    <source>
        <dbReference type="Proteomes" id="UP000640930"/>
    </source>
</evidence>
<dbReference type="Pfam" id="PF08378">
    <property type="entry name" value="NERD"/>
    <property type="match status" value="1"/>
</dbReference>
<accession>A0ABR8X9Q2</accession>
<dbReference type="PROSITE" id="PS50965">
    <property type="entry name" value="NERD"/>
    <property type="match status" value="1"/>
</dbReference>
<comment type="caution">
    <text evidence="2">The sequence shown here is derived from an EMBL/GenBank/DDBJ whole genome shotgun (WGS) entry which is preliminary data.</text>
</comment>
<gene>
    <name evidence="2" type="ORF">H9636_05160</name>
</gene>
<proteinExistence type="predicted"/>
<organism evidence="2 3">
    <name type="scientific">Ureibacillus galli</name>
    <dbReference type="NCBI Taxonomy" id="2762222"/>
    <lineage>
        <taxon>Bacteria</taxon>
        <taxon>Bacillati</taxon>
        <taxon>Bacillota</taxon>
        <taxon>Bacilli</taxon>
        <taxon>Bacillales</taxon>
        <taxon>Caryophanaceae</taxon>
        <taxon>Ureibacillus</taxon>
    </lineage>
</organism>
<protein>
    <submittedName>
        <fullName evidence="2">NERD domain-containing protein</fullName>
    </submittedName>
</protein>
<evidence type="ECO:0000313" key="2">
    <source>
        <dbReference type="EMBL" id="MBD8026042.1"/>
    </source>
</evidence>
<evidence type="ECO:0000259" key="1">
    <source>
        <dbReference type="PROSITE" id="PS50965"/>
    </source>
</evidence>
<dbReference type="Proteomes" id="UP000640930">
    <property type="component" value="Unassembled WGS sequence"/>
</dbReference>
<name>A0ABR8X9Q2_9BACL</name>